<dbReference type="PATRIC" id="fig|1134406.4.peg.2962"/>
<keyword evidence="3" id="KW-1185">Reference proteome</keyword>
<dbReference type="OrthoDB" id="9798288at2"/>
<dbReference type="InterPro" id="IPR039935">
    <property type="entry name" value="YML079W-like"/>
</dbReference>
<dbReference type="InterPro" id="IPR014710">
    <property type="entry name" value="RmlC-like_jellyroll"/>
</dbReference>
<dbReference type="RefSeq" id="WP_075064489.1">
    <property type="nucleotide sequence ID" value="NZ_LGCL01000045.1"/>
</dbReference>
<dbReference type="Pfam" id="PF06172">
    <property type="entry name" value="Cupin_5"/>
    <property type="match status" value="1"/>
</dbReference>
<name>A0A0P6WVQ4_9CHLR</name>
<comment type="caution">
    <text evidence="2">The sequence shown here is derived from an EMBL/GenBank/DDBJ whole genome shotgun (WGS) entry which is preliminary data.</text>
</comment>
<evidence type="ECO:0000313" key="3">
    <source>
        <dbReference type="Proteomes" id="UP000050417"/>
    </source>
</evidence>
<dbReference type="AlphaFoldDB" id="A0A0P6WVQ4"/>
<dbReference type="CDD" id="cd06121">
    <property type="entry name" value="cupin_YML079wp"/>
    <property type="match status" value="1"/>
</dbReference>
<protein>
    <recommendedName>
        <fullName evidence="1">DUF985 domain-containing protein</fullName>
    </recommendedName>
</protein>
<dbReference type="InterPro" id="IPR009327">
    <property type="entry name" value="Cupin_DUF985"/>
</dbReference>
<dbReference type="Gene3D" id="2.60.120.10">
    <property type="entry name" value="Jelly Rolls"/>
    <property type="match status" value="1"/>
</dbReference>
<feature type="domain" description="DUF985" evidence="1">
    <location>
        <begin position="8"/>
        <end position="147"/>
    </location>
</feature>
<dbReference type="InterPro" id="IPR011051">
    <property type="entry name" value="RmlC_Cupin_sf"/>
</dbReference>
<proteinExistence type="predicted"/>
<reference evidence="2 3" key="1">
    <citation type="submission" date="2015-07" db="EMBL/GenBank/DDBJ databases">
        <title>Genome sequence of Ornatilinea apprima DSM 23815.</title>
        <authorList>
            <person name="Hemp J."/>
            <person name="Ward L.M."/>
            <person name="Pace L.A."/>
            <person name="Fischer W.W."/>
        </authorList>
    </citation>
    <scope>NUCLEOTIDE SEQUENCE [LARGE SCALE GENOMIC DNA]</scope>
    <source>
        <strain evidence="2 3">P3M-1</strain>
    </source>
</reference>
<evidence type="ECO:0000259" key="1">
    <source>
        <dbReference type="Pfam" id="PF06172"/>
    </source>
</evidence>
<dbReference type="SUPFAM" id="SSF51182">
    <property type="entry name" value="RmlC-like cupins"/>
    <property type="match status" value="1"/>
</dbReference>
<dbReference type="PANTHER" id="PTHR33387">
    <property type="entry name" value="RMLC-LIKE JELLY ROLL FOLD PROTEIN"/>
    <property type="match status" value="1"/>
</dbReference>
<dbReference type="PANTHER" id="PTHR33387:SF3">
    <property type="entry name" value="DUF985 DOMAIN-CONTAINING PROTEIN"/>
    <property type="match status" value="1"/>
</dbReference>
<gene>
    <name evidence="2" type="ORF">ADN00_18280</name>
</gene>
<dbReference type="EMBL" id="LGCL01000045">
    <property type="protein sequence ID" value="KPL70014.1"/>
    <property type="molecule type" value="Genomic_DNA"/>
</dbReference>
<dbReference type="STRING" id="1134406.ADN00_18280"/>
<accession>A0A0P6WVQ4</accession>
<organism evidence="2 3">
    <name type="scientific">Ornatilinea apprima</name>
    <dbReference type="NCBI Taxonomy" id="1134406"/>
    <lineage>
        <taxon>Bacteria</taxon>
        <taxon>Bacillati</taxon>
        <taxon>Chloroflexota</taxon>
        <taxon>Anaerolineae</taxon>
        <taxon>Anaerolineales</taxon>
        <taxon>Anaerolineaceae</taxon>
        <taxon>Ornatilinea</taxon>
    </lineage>
</organism>
<evidence type="ECO:0000313" key="2">
    <source>
        <dbReference type="EMBL" id="KPL70014.1"/>
    </source>
</evidence>
<sequence>MNAQTIKDILGLEPLPLEGGLYRQSYRSSDILSPACLPSRYPPEAKPISTAIYYLLTNEPDSFSAFHTLPTDEVFHFYLGDPLELHLLYPNGQSQTILLGHNLSEGQHVQYVVPRGVWQGSLVLPGGQYSLIGTTMAPGWSQEDFILASRDELFQRYPHKKEIILRLTRED</sequence>
<dbReference type="Proteomes" id="UP000050417">
    <property type="component" value="Unassembled WGS sequence"/>
</dbReference>